<keyword evidence="4" id="KW-1185">Reference proteome</keyword>
<evidence type="ECO:0000259" key="2">
    <source>
        <dbReference type="Pfam" id="PF13474"/>
    </source>
</evidence>
<name>A0ABY4U9X7_9SPHN</name>
<feature type="domain" description="SnoaL-like" evidence="2">
    <location>
        <begin position="1"/>
        <end position="22"/>
    </location>
</feature>
<dbReference type="InterPro" id="IPR032710">
    <property type="entry name" value="NTF2-like_dom_sf"/>
</dbReference>
<dbReference type="Pfam" id="PF13474">
    <property type="entry name" value="SnoaL_3"/>
    <property type="match status" value="1"/>
</dbReference>
<evidence type="ECO:0000313" key="3">
    <source>
        <dbReference type="EMBL" id="USA62904.1"/>
    </source>
</evidence>
<dbReference type="Gene3D" id="3.10.450.50">
    <property type="match status" value="1"/>
</dbReference>
<dbReference type="SUPFAM" id="SSF54427">
    <property type="entry name" value="NTF2-like"/>
    <property type="match status" value="1"/>
</dbReference>
<dbReference type="RefSeq" id="WP_301643103.1">
    <property type="nucleotide sequence ID" value="NZ_CP098494.1"/>
</dbReference>
<accession>A0ABY4U9X7</accession>
<dbReference type="Proteomes" id="UP001056619">
    <property type="component" value="Chromosome"/>
</dbReference>
<gene>
    <name evidence="3" type="ORF">NCF85_08090</name>
</gene>
<feature type="region of interest" description="Disordered" evidence="1">
    <location>
        <begin position="1"/>
        <end position="28"/>
    </location>
</feature>
<dbReference type="InterPro" id="IPR037401">
    <property type="entry name" value="SnoaL-like"/>
</dbReference>
<proteinExistence type="predicted"/>
<reference evidence="3 4" key="1">
    <citation type="submission" date="2022-06" db="EMBL/GenBank/DDBJ databases">
        <authorList>
            <person name="Liu G."/>
        </authorList>
    </citation>
    <scope>NUCLEOTIDE SEQUENCE [LARGE SCALE GENOMIC DNA]</scope>
    <source>
        <strain evidence="3 4">E4</strain>
    </source>
</reference>
<sequence>MATSVLTHEGGEWKIAQHHSSSRAPRTR</sequence>
<organism evidence="3 4">
    <name type="scientific">Qipengyuania citrea</name>
    <dbReference type="NCBI Taxonomy" id="225971"/>
    <lineage>
        <taxon>Bacteria</taxon>
        <taxon>Pseudomonadati</taxon>
        <taxon>Pseudomonadota</taxon>
        <taxon>Alphaproteobacteria</taxon>
        <taxon>Sphingomonadales</taxon>
        <taxon>Erythrobacteraceae</taxon>
        <taxon>Qipengyuania</taxon>
    </lineage>
</organism>
<feature type="compositionally biased region" description="Basic residues" evidence="1">
    <location>
        <begin position="16"/>
        <end position="28"/>
    </location>
</feature>
<evidence type="ECO:0000256" key="1">
    <source>
        <dbReference type="SAM" id="MobiDB-lite"/>
    </source>
</evidence>
<dbReference type="EMBL" id="CP098494">
    <property type="protein sequence ID" value="USA62904.1"/>
    <property type="molecule type" value="Genomic_DNA"/>
</dbReference>
<protein>
    <submittedName>
        <fullName evidence="3">Nuclear transport factor 2 family protein</fullName>
    </submittedName>
</protein>
<evidence type="ECO:0000313" key="4">
    <source>
        <dbReference type="Proteomes" id="UP001056619"/>
    </source>
</evidence>